<dbReference type="HOGENOM" id="CLU_185337_0_0_6"/>
<evidence type="ECO:0000256" key="8">
    <source>
        <dbReference type="ARBA" id="ARBA00030117"/>
    </source>
</evidence>
<feature type="domain" description="Anti-sigma-28 factor FlgM C-terminal" evidence="9">
    <location>
        <begin position="39"/>
        <end position="90"/>
    </location>
</feature>
<protein>
    <recommendedName>
        <fullName evidence="2">Negative regulator of flagellin synthesis</fullName>
    </recommendedName>
    <alternativeName>
        <fullName evidence="8">Anti-sigma-28 factor</fullName>
    </alternativeName>
</protein>
<accession>Q12HZ8</accession>
<evidence type="ECO:0000256" key="5">
    <source>
        <dbReference type="ARBA" id="ARBA00023015"/>
    </source>
</evidence>
<dbReference type="Proteomes" id="UP000001982">
    <property type="component" value="Chromosome"/>
</dbReference>
<evidence type="ECO:0000259" key="9">
    <source>
        <dbReference type="Pfam" id="PF04316"/>
    </source>
</evidence>
<comment type="similarity">
    <text evidence="1">Belongs to the FlgM family.</text>
</comment>
<dbReference type="Pfam" id="PF04316">
    <property type="entry name" value="FlgM"/>
    <property type="match status" value="1"/>
</dbReference>
<dbReference type="InterPro" id="IPR031316">
    <property type="entry name" value="FlgM_C"/>
</dbReference>
<evidence type="ECO:0000256" key="7">
    <source>
        <dbReference type="ARBA" id="ARBA00024739"/>
    </source>
</evidence>
<dbReference type="eggNOG" id="COG2747">
    <property type="taxonomic scope" value="Bacteria"/>
</dbReference>
<evidence type="ECO:0000256" key="1">
    <source>
        <dbReference type="ARBA" id="ARBA00005322"/>
    </source>
</evidence>
<keyword evidence="6" id="KW-0804">Transcription</keyword>
<dbReference type="EMBL" id="CP000302">
    <property type="protein sequence ID" value="ABE56928.1"/>
    <property type="molecule type" value="Genomic_DNA"/>
</dbReference>
<comment type="function">
    <text evidence="7">Responsible for the coupling of flagellin expression to flagellar assembly by preventing expression of the flagellin genes when a component of the middle class of proteins is defective. It negatively regulates flagellar genes by inhibiting the activity of FliA by directly binding to FliA.</text>
</comment>
<organism evidence="10 11">
    <name type="scientific">Shewanella denitrificans (strain OS217 / ATCC BAA-1090 / DSM 15013)</name>
    <dbReference type="NCBI Taxonomy" id="318161"/>
    <lineage>
        <taxon>Bacteria</taxon>
        <taxon>Pseudomonadati</taxon>
        <taxon>Pseudomonadota</taxon>
        <taxon>Gammaproteobacteria</taxon>
        <taxon>Alteromonadales</taxon>
        <taxon>Shewanellaceae</taxon>
        <taxon>Shewanella</taxon>
    </lineage>
</organism>
<dbReference type="NCBIfam" id="TIGR03824">
    <property type="entry name" value="FlgM_jcvi"/>
    <property type="match status" value="1"/>
</dbReference>
<keyword evidence="5" id="KW-0805">Transcription regulation</keyword>
<evidence type="ECO:0000256" key="3">
    <source>
        <dbReference type="ARBA" id="ARBA00022491"/>
    </source>
</evidence>
<dbReference type="RefSeq" id="WP_011498067.1">
    <property type="nucleotide sequence ID" value="NC_007954.1"/>
</dbReference>
<evidence type="ECO:0000256" key="2">
    <source>
        <dbReference type="ARBA" id="ARBA00017823"/>
    </source>
</evidence>
<name>Q12HZ8_SHEDO</name>
<keyword evidence="3" id="KW-0678">Repressor</keyword>
<keyword evidence="11" id="KW-1185">Reference proteome</keyword>
<dbReference type="GO" id="GO:0044781">
    <property type="term" value="P:bacterial-type flagellum organization"/>
    <property type="evidence" value="ECO:0007669"/>
    <property type="project" value="UniProtKB-KW"/>
</dbReference>
<dbReference type="AlphaFoldDB" id="Q12HZ8"/>
<evidence type="ECO:0000313" key="11">
    <source>
        <dbReference type="Proteomes" id="UP000001982"/>
    </source>
</evidence>
<keyword evidence="4" id="KW-1005">Bacterial flagellum biogenesis</keyword>
<reference evidence="10 11" key="1">
    <citation type="submission" date="2006-03" db="EMBL/GenBank/DDBJ databases">
        <title>Complete sequence of Shewanella denitrificans OS217.</title>
        <authorList>
            <consortium name="US DOE Joint Genome Institute"/>
            <person name="Copeland A."/>
            <person name="Lucas S."/>
            <person name="Lapidus A."/>
            <person name="Barry K."/>
            <person name="Detter J.C."/>
            <person name="Glavina del Rio T."/>
            <person name="Hammon N."/>
            <person name="Israni S."/>
            <person name="Dalin E."/>
            <person name="Tice H."/>
            <person name="Pitluck S."/>
            <person name="Brettin T."/>
            <person name="Bruce D."/>
            <person name="Han C."/>
            <person name="Tapia R."/>
            <person name="Gilna P."/>
            <person name="Kiss H."/>
            <person name="Schmutz J."/>
            <person name="Larimer F."/>
            <person name="Land M."/>
            <person name="Hauser L."/>
            <person name="Kyrpides N."/>
            <person name="Lykidis A."/>
            <person name="Richardson P."/>
        </authorList>
    </citation>
    <scope>NUCLEOTIDE SEQUENCE [LARGE SCALE GENOMIC DNA]</scope>
    <source>
        <strain evidence="11">OS217 / ATCC BAA-1090 / DSM 15013</strain>
    </source>
</reference>
<dbReference type="GO" id="GO:0045892">
    <property type="term" value="P:negative regulation of DNA-templated transcription"/>
    <property type="evidence" value="ECO:0007669"/>
    <property type="project" value="InterPro"/>
</dbReference>
<evidence type="ECO:0000256" key="4">
    <source>
        <dbReference type="ARBA" id="ARBA00022795"/>
    </source>
</evidence>
<dbReference type="OrthoDB" id="6400679at2"/>
<proteinExistence type="inferred from homology"/>
<dbReference type="InterPro" id="IPR035890">
    <property type="entry name" value="Anti-sigma-28_factor_FlgM_sf"/>
</dbReference>
<evidence type="ECO:0000313" key="10">
    <source>
        <dbReference type="EMBL" id="ABE56928.1"/>
    </source>
</evidence>
<dbReference type="InterPro" id="IPR007412">
    <property type="entry name" value="FlgM"/>
</dbReference>
<dbReference type="STRING" id="318161.Sden_3653"/>
<sequence>MEIQKIPSALSAEISTNKGQQAPTQAGAAVVTTAPKQATISKDWQLLEKSQNALHALDDIDTDKVSALRESLKNGSFELDLEKIAEQMLNQHG</sequence>
<dbReference type="SUPFAM" id="SSF101498">
    <property type="entry name" value="Anti-sigma factor FlgM"/>
    <property type="match status" value="1"/>
</dbReference>
<gene>
    <name evidence="10" type="ordered locus">Sden_3653</name>
</gene>
<dbReference type="KEGG" id="sdn:Sden_3653"/>
<evidence type="ECO:0000256" key="6">
    <source>
        <dbReference type="ARBA" id="ARBA00023163"/>
    </source>
</evidence>